<keyword evidence="1" id="KW-0732">Signal</keyword>
<keyword evidence="3" id="KW-1185">Reference proteome</keyword>
<gene>
    <name evidence="2" type="ORF">ISF_05845</name>
</gene>
<name>A0A167TPA4_CORFA</name>
<evidence type="ECO:0000256" key="1">
    <source>
        <dbReference type="SAM" id="SignalP"/>
    </source>
</evidence>
<reference evidence="2 3" key="1">
    <citation type="journal article" date="2016" name="Genome Biol. Evol.">
        <title>Divergent and convergent evolution of fungal pathogenicity.</title>
        <authorList>
            <person name="Shang Y."/>
            <person name="Xiao G."/>
            <person name="Zheng P."/>
            <person name="Cen K."/>
            <person name="Zhan S."/>
            <person name="Wang C."/>
        </authorList>
    </citation>
    <scope>NUCLEOTIDE SEQUENCE [LARGE SCALE GENOMIC DNA]</scope>
    <source>
        <strain evidence="2 3">ARSEF 2679</strain>
    </source>
</reference>
<evidence type="ECO:0000313" key="2">
    <source>
        <dbReference type="EMBL" id="OAA60806.1"/>
    </source>
</evidence>
<proteinExistence type="predicted"/>
<accession>A0A167TPA4</accession>
<feature type="signal peptide" evidence="1">
    <location>
        <begin position="1"/>
        <end position="19"/>
    </location>
</feature>
<dbReference type="GeneID" id="30022137"/>
<protein>
    <submittedName>
        <fullName evidence="2">Uncharacterized protein</fullName>
    </submittedName>
</protein>
<dbReference type="AlphaFoldDB" id="A0A167TPA4"/>
<feature type="chain" id="PRO_5007892637" evidence="1">
    <location>
        <begin position="20"/>
        <end position="90"/>
    </location>
</feature>
<organism evidence="2 3">
    <name type="scientific">Cordyceps fumosorosea (strain ARSEF 2679)</name>
    <name type="common">Isaria fumosorosea</name>
    <dbReference type="NCBI Taxonomy" id="1081104"/>
    <lineage>
        <taxon>Eukaryota</taxon>
        <taxon>Fungi</taxon>
        <taxon>Dikarya</taxon>
        <taxon>Ascomycota</taxon>
        <taxon>Pezizomycotina</taxon>
        <taxon>Sordariomycetes</taxon>
        <taxon>Hypocreomycetidae</taxon>
        <taxon>Hypocreales</taxon>
        <taxon>Cordycipitaceae</taxon>
        <taxon>Cordyceps</taxon>
    </lineage>
</organism>
<sequence length="90" mass="9778">MRFQALIVAAVSAAQLVLSSPVPEPTACADIYQSWYDKKPFATPDASWYHKRATPDASWYHKREAEATATADAGDNLEHAPCRATVAAEA</sequence>
<dbReference type="Proteomes" id="UP000076744">
    <property type="component" value="Unassembled WGS sequence"/>
</dbReference>
<dbReference type="EMBL" id="AZHB01000014">
    <property type="protein sequence ID" value="OAA60806.1"/>
    <property type="molecule type" value="Genomic_DNA"/>
</dbReference>
<evidence type="ECO:0000313" key="3">
    <source>
        <dbReference type="Proteomes" id="UP000076744"/>
    </source>
</evidence>
<dbReference type="RefSeq" id="XP_018703477.1">
    <property type="nucleotide sequence ID" value="XM_018849450.1"/>
</dbReference>
<comment type="caution">
    <text evidence="2">The sequence shown here is derived from an EMBL/GenBank/DDBJ whole genome shotgun (WGS) entry which is preliminary data.</text>
</comment>